<evidence type="ECO:0000256" key="1">
    <source>
        <dbReference type="ARBA" id="ARBA00006018"/>
    </source>
</evidence>
<evidence type="ECO:0000313" key="3">
    <source>
        <dbReference type="Proteomes" id="UP000001106"/>
    </source>
</evidence>
<organism evidence="2 3">
    <name type="scientific">Methanococcus aeolicus (strain ATCC BAA-1280 / DSM 17508 / OCM 812 / Nankai-3)</name>
    <dbReference type="NCBI Taxonomy" id="419665"/>
    <lineage>
        <taxon>Archaea</taxon>
        <taxon>Methanobacteriati</taxon>
        <taxon>Methanobacteriota</taxon>
        <taxon>Methanomada group</taxon>
        <taxon>Methanococci</taxon>
        <taxon>Methanococcales</taxon>
        <taxon>Methanococcaceae</taxon>
        <taxon>Methanococcus</taxon>
    </lineage>
</organism>
<dbReference type="NCBIfam" id="TIGR00074">
    <property type="entry name" value="hypC_hupF"/>
    <property type="match status" value="1"/>
</dbReference>
<dbReference type="EMBL" id="CP000743">
    <property type="protein sequence ID" value="ABR56667.1"/>
    <property type="molecule type" value="Genomic_DNA"/>
</dbReference>
<dbReference type="KEGG" id="mae:Maeo_1090"/>
<dbReference type="SUPFAM" id="SSF159127">
    <property type="entry name" value="HupF/HypC-like"/>
    <property type="match status" value="1"/>
</dbReference>
<dbReference type="Gene3D" id="2.30.30.140">
    <property type="match status" value="1"/>
</dbReference>
<dbReference type="Proteomes" id="UP000001106">
    <property type="component" value="Chromosome"/>
</dbReference>
<name>A6UVZ5_META3</name>
<dbReference type="HOGENOM" id="CLU_159381_2_2_2"/>
<dbReference type="PANTHER" id="PTHR35177">
    <property type="entry name" value="HYDROGENASE MATURATION FACTOR HYBG"/>
    <property type="match status" value="1"/>
</dbReference>
<dbReference type="InterPro" id="IPR001109">
    <property type="entry name" value="Hydrogenase_HupF/HypC"/>
</dbReference>
<dbReference type="OrthoDB" id="43695at2157"/>
<dbReference type="PANTHER" id="PTHR35177:SF2">
    <property type="entry name" value="HYDROGENASE MATURATION FACTOR HYBG"/>
    <property type="match status" value="1"/>
</dbReference>
<dbReference type="PRINTS" id="PR00445">
    <property type="entry name" value="HUPFHYPC"/>
</dbReference>
<evidence type="ECO:0000313" key="2">
    <source>
        <dbReference type="EMBL" id="ABR56667.1"/>
    </source>
</evidence>
<dbReference type="GO" id="GO:0005506">
    <property type="term" value="F:iron ion binding"/>
    <property type="evidence" value="ECO:0007669"/>
    <property type="project" value="TreeGrafter"/>
</dbReference>
<accession>A6UVZ5</accession>
<dbReference type="PROSITE" id="PS01097">
    <property type="entry name" value="HUPF_HYPC"/>
    <property type="match status" value="1"/>
</dbReference>
<dbReference type="GO" id="GO:1902670">
    <property type="term" value="F:carbon dioxide binding"/>
    <property type="evidence" value="ECO:0007669"/>
    <property type="project" value="TreeGrafter"/>
</dbReference>
<reference evidence="2" key="1">
    <citation type="submission" date="2007-06" db="EMBL/GenBank/DDBJ databases">
        <title>Complete sequence of Methanococcus aeolicus Nankai-3.</title>
        <authorList>
            <consortium name="US DOE Joint Genome Institute"/>
            <person name="Copeland A."/>
            <person name="Lucas S."/>
            <person name="Lapidus A."/>
            <person name="Barry K."/>
            <person name="Glavina del Rio T."/>
            <person name="Dalin E."/>
            <person name="Tice H."/>
            <person name="Pitluck S."/>
            <person name="Chain P."/>
            <person name="Malfatti S."/>
            <person name="Shin M."/>
            <person name="Vergez L."/>
            <person name="Schmutz J."/>
            <person name="Larimer F."/>
            <person name="Land M."/>
            <person name="Hauser L."/>
            <person name="Kyrpides N."/>
            <person name="Lykidis A."/>
            <person name="Sieprawska-Lupa M."/>
            <person name="Whitman W.B."/>
            <person name="Richardson P."/>
        </authorList>
    </citation>
    <scope>NUCLEOTIDE SEQUENCE [LARGE SCALE GENOMIC DNA]</scope>
    <source>
        <strain evidence="2">Nankai-3</strain>
    </source>
</reference>
<dbReference type="Pfam" id="PF01455">
    <property type="entry name" value="HupF_HypC"/>
    <property type="match status" value="1"/>
</dbReference>
<dbReference type="InterPro" id="IPR019812">
    <property type="entry name" value="Hydgase_assmbl_chp_CS"/>
</dbReference>
<keyword evidence="3" id="KW-1185">Reference proteome</keyword>
<dbReference type="eggNOG" id="arCOG04427">
    <property type="taxonomic scope" value="Archaea"/>
</dbReference>
<dbReference type="GeneID" id="5326756"/>
<dbReference type="FunFam" id="2.30.30.140:FF:000022">
    <property type="entry name" value="Hydrogenase assembly chaperone HybG"/>
    <property type="match status" value="1"/>
</dbReference>
<gene>
    <name evidence="2" type="ordered locus">Maeo_1090</name>
</gene>
<sequence>MCLAIPCKVIEIFEENGEKYATAEYKGVKQKAKLALLENVNIGDYVLIHTGYALEVMNEEDAKITLETWEELFDALDEMDGIKEKQEDK</sequence>
<proteinExistence type="inferred from homology"/>
<dbReference type="STRING" id="419665.Maeo_1090"/>
<dbReference type="AlphaFoldDB" id="A6UVZ5"/>
<dbReference type="RefSeq" id="WP_011973799.1">
    <property type="nucleotide sequence ID" value="NC_009635.1"/>
</dbReference>
<comment type="similarity">
    <text evidence="1">Belongs to the HupF/HypC family.</text>
</comment>
<protein>
    <submittedName>
        <fullName evidence="2">Hydrogenase assembly chaperone hypC/hupF</fullName>
    </submittedName>
</protein>
<dbReference type="GO" id="GO:0051604">
    <property type="term" value="P:protein maturation"/>
    <property type="evidence" value="ECO:0007669"/>
    <property type="project" value="TreeGrafter"/>
</dbReference>